<organism evidence="1 2">
    <name type="scientific">Ceratodon purpureus</name>
    <name type="common">Fire moss</name>
    <name type="synonym">Dicranum purpureum</name>
    <dbReference type="NCBI Taxonomy" id="3225"/>
    <lineage>
        <taxon>Eukaryota</taxon>
        <taxon>Viridiplantae</taxon>
        <taxon>Streptophyta</taxon>
        <taxon>Embryophyta</taxon>
        <taxon>Bryophyta</taxon>
        <taxon>Bryophytina</taxon>
        <taxon>Bryopsida</taxon>
        <taxon>Dicranidae</taxon>
        <taxon>Pseudoditrichales</taxon>
        <taxon>Ditrichaceae</taxon>
        <taxon>Ceratodon</taxon>
    </lineage>
</organism>
<evidence type="ECO:0000313" key="2">
    <source>
        <dbReference type="Proteomes" id="UP000822688"/>
    </source>
</evidence>
<dbReference type="AlphaFoldDB" id="A0A8T0IYX3"/>
<keyword evidence="2" id="KW-1185">Reference proteome</keyword>
<proteinExistence type="predicted"/>
<dbReference type="Proteomes" id="UP000822688">
    <property type="component" value="Chromosome 2"/>
</dbReference>
<sequence>MRNDENFLWMQLSKCRITDKHTRKTYSFSYFLFEDCRRRPYNDLLNLAYKRLSWT</sequence>
<gene>
    <name evidence="1" type="ORF">KC19_2G215700</name>
</gene>
<comment type="caution">
    <text evidence="1">The sequence shown here is derived from an EMBL/GenBank/DDBJ whole genome shotgun (WGS) entry which is preliminary data.</text>
</comment>
<evidence type="ECO:0000313" key="1">
    <source>
        <dbReference type="EMBL" id="KAG0588099.1"/>
    </source>
</evidence>
<dbReference type="EMBL" id="CM026422">
    <property type="protein sequence ID" value="KAG0588099.1"/>
    <property type="molecule type" value="Genomic_DNA"/>
</dbReference>
<reference evidence="1" key="1">
    <citation type="submission" date="2020-06" db="EMBL/GenBank/DDBJ databases">
        <title>WGS assembly of Ceratodon purpureus strain R40.</title>
        <authorList>
            <person name="Carey S.B."/>
            <person name="Jenkins J."/>
            <person name="Shu S."/>
            <person name="Lovell J.T."/>
            <person name="Sreedasyam A."/>
            <person name="Maumus F."/>
            <person name="Tiley G.P."/>
            <person name="Fernandez-Pozo N."/>
            <person name="Barry K."/>
            <person name="Chen C."/>
            <person name="Wang M."/>
            <person name="Lipzen A."/>
            <person name="Daum C."/>
            <person name="Saski C.A."/>
            <person name="Payton A.C."/>
            <person name="Mcbreen J.C."/>
            <person name="Conrad R.E."/>
            <person name="Kollar L.M."/>
            <person name="Olsson S."/>
            <person name="Huttunen S."/>
            <person name="Landis J.B."/>
            <person name="Wickett N.J."/>
            <person name="Johnson M.G."/>
            <person name="Rensing S.A."/>
            <person name="Grimwood J."/>
            <person name="Schmutz J."/>
            <person name="Mcdaniel S.F."/>
        </authorList>
    </citation>
    <scope>NUCLEOTIDE SEQUENCE</scope>
    <source>
        <strain evidence="1">R40</strain>
    </source>
</reference>
<protein>
    <submittedName>
        <fullName evidence="1">Uncharacterized protein</fullName>
    </submittedName>
</protein>
<accession>A0A8T0IYX3</accession>
<name>A0A8T0IYX3_CERPU</name>